<feature type="transmembrane region" description="Helical" evidence="2">
    <location>
        <begin position="438"/>
        <end position="458"/>
    </location>
</feature>
<keyword evidence="2" id="KW-1133">Transmembrane helix</keyword>
<evidence type="ECO:0000313" key="3">
    <source>
        <dbReference type="EMBL" id="CAA9435212.1"/>
    </source>
</evidence>
<organism evidence="3">
    <name type="scientific">uncultured Rubrobacteraceae bacterium</name>
    <dbReference type="NCBI Taxonomy" id="349277"/>
    <lineage>
        <taxon>Bacteria</taxon>
        <taxon>Bacillati</taxon>
        <taxon>Actinomycetota</taxon>
        <taxon>Rubrobacteria</taxon>
        <taxon>Rubrobacterales</taxon>
        <taxon>Rubrobacteraceae</taxon>
        <taxon>environmental samples</taxon>
    </lineage>
</organism>
<evidence type="ECO:0008006" key="4">
    <source>
        <dbReference type="Google" id="ProtNLM"/>
    </source>
</evidence>
<feature type="transmembrane region" description="Helical" evidence="2">
    <location>
        <begin position="505"/>
        <end position="526"/>
    </location>
</feature>
<sequence length="532" mass="57018">MDRGRGSDPERPANPEDGPRRVGDVREEREGAGIQEGNGGGGPAGTHQATSEDGRDVQEGWNIPSGVLPPIGSRDLPEPVPLGKLFGASVVILATATGSGEFIIWPYITTQIGIAFLWLAIVGFFTQYVMNMEIERYTLATGETAVTGFTRMWKPWGIFFVLGAILPNAFPGWATGGATLFTYLFDFGSVPVIATIVLISTALALTLSPVVYQALEKIQMALVAVILVFMVVGVVVATELGAWASVVTQAPGSVPGVPGAIATLGAATFLGAIAFAGAGGANNLTQSNYIRDKGLGMGGLMPKVVSPITGEEQAAPSLGYTFPMTDENMRRWRGWWSVANREHFLTFFVIGCSLLIAFSVLVWSTVGQRGIGADLEFIQTESQVLGNQIGGWFQSFFLFAGMVILFSTSIGIMDYVSRLSASELKISFFSNSQTITESRIYFTLAWVIALGGSLILLAGLEAPLVLLIIAASGGGVVMAFYLGLLIRLNTRALPEPIRLKGWRLWVMWPTWLAFVGLSLYLVYFQLVSNFGG</sequence>
<name>A0A6J4Q901_9ACTN</name>
<feature type="transmembrane region" description="Helical" evidence="2">
    <location>
        <begin position="257"/>
        <end position="281"/>
    </location>
</feature>
<feature type="transmembrane region" description="Helical" evidence="2">
    <location>
        <begin position="111"/>
        <end position="130"/>
    </location>
</feature>
<keyword evidence="2" id="KW-0812">Transmembrane</keyword>
<feature type="region of interest" description="Disordered" evidence="1">
    <location>
        <begin position="1"/>
        <end position="61"/>
    </location>
</feature>
<feature type="transmembrane region" description="Helical" evidence="2">
    <location>
        <begin position="218"/>
        <end position="237"/>
    </location>
</feature>
<keyword evidence="2" id="KW-0472">Membrane</keyword>
<accession>A0A6J4Q901</accession>
<protein>
    <recommendedName>
        <fullName evidence="4">Mn2+ and Fe2+ transporters of the NRAMP family</fullName>
    </recommendedName>
</protein>
<evidence type="ECO:0000256" key="1">
    <source>
        <dbReference type="SAM" id="MobiDB-lite"/>
    </source>
</evidence>
<feature type="transmembrane region" description="Helical" evidence="2">
    <location>
        <begin position="180"/>
        <end position="206"/>
    </location>
</feature>
<feature type="transmembrane region" description="Helical" evidence="2">
    <location>
        <begin position="156"/>
        <end position="174"/>
    </location>
</feature>
<proteinExistence type="predicted"/>
<dbReference type="NCBIfam" id="NF037982">
    <property type="entry name" value="Nramp_1"/>
    <property type="match status" value="1"/>
</dbReference>
<feature type="transmembrane region" description="Helical" evidence="2">
    <location>
        <begin position="396"/>
        <end position="417"/>
    </location>
</feature>
<dbReference type="AlphaFoldDB" id="A0A6J4Q901"/>
<feature type="transmembrane region" description="Helical" evidence="2">
    <location>
        <begin position="344"/>
        <end position="366"/>
    </location>
</feature>
<reference evidence="3" key="1">
    <citation type="submission" date="2020-02" db="EMBL/GenBank/DDBJ databases">
        <authorList>
            <person name="Meier V. D."/>
        </authorList>
    </citation>
    <scope>NUCLEOTIDE SEQUENCE</scope>
    <source>
        <strain evidence="3">AVDCRST_MAG22</strain>
    </source>
</reference>
<feature type="compositionally biased region" description="Gly residues" evidence="1">
    <location>
        <begin position="34"/>
        <end position="44"/>
    </location>
</feature>
<feature type="transmembrane region" description="Helical" evidence="2">
    <location>
        <begin position="464"/>
        <end position="484"/>
    </location>
</feature>
<dbReference type="EMBL" id="CADCUV010000174">
    <property type="protein sequence ID" value="CAA9435212.1"/>
    <property type="molecule type" value="Genomic_DNA"/>
</dbReference>
<evidence type="ECO:0000256" key="2">
    <source>
        <dbReference type="SAM" id="Phobius"/>
    </source>
</evidence>
<feature type="compositionally biased region" description="Basic and acidic residues" evidence="1">
    <location>
        <begin position="1"/>
        <end position="31"/>
    </location>
</feature>
<gene>
    <name evidence="3" type="ORF">AVDCRST_MAG22-3598</name>
</gene>